<evidence type="ECO:0000313" key="22">
    <source>
        <dbReference type="Proteomes" id="UP000002281"/>
    </source>
</evidence>
<dbReference type="GO" id="GO:1902600">
    <property type="term" value="P:proton transmembrane transport"/>
    <property type="evidence" value="ECO:0007669"/>
    <property type="project" value="Ensembl"/>
</dbReference>
<feature type="disulfide bond" evidence="16">
    <location>
        <begin position="175"/>
        <end position="211"/>
    </location>
</feature>
<feature type="domain" description="Lysosome-associated membrane glycoprotein 2-like luminal" evidence="19">
    <location>
        <begin position="237"/>
        <end position="385"/>
    </location>
</feature>
<dbReference type="FunFam" id="2.40.160.110:FF:000001">
    <property type="entry name" value="lysosome-associated membrane glycoprotein 2 isoform X2"/>
    <property type="match status" value="1"/>
</dbReference>
<dbReference type="GeneTree" id="ENSGT00950000182899"/>
<proteinExistence type="evidence at protein level"/>
<evidence type="ECO:0000256" key="5">
    <source>
        <dbReference type="ARBA" id="ARBA00022753"/>
    </source>
</evidence>
<dbReference type="PROSITE" id="PS00310">
    <property type="entry name" value="LAMP_1"/>
    <property type="match status" value="1"/>
</dbReference>
<dbReference type="Proteomes" id="UP000002281">
    <property type="component" value="Chromosome 17"/>
</dbReference>
<evidence type="ECO:0000256" key="14">
    <source>
        <dbReference type="ARBA" id="ARBA00074383"/>
    </source>
</evidence>
<evidence type="ECO:0000259" key="19">
    <source>
        <dbReference type="Pfam" id="PF01299"/>
    </source>
</evidence>
<dbReference type="GO" id="GO:0019904">
    <property type="term" value="F:protein domain specific binding"/>
    <property type="evidence" value="ECO:0007669"/>
    <property type="project" value="Ensembl"/>
</dbReference>
<evidence type="ECO:0000256" key="18">
    <source>
        <dbReference type="SAM" id="Phobius"/>
    </source>
</evidence>
<dbReference type="Pfam" id="PF01299">
    <property type="entry name" value="Lamp2-like_luminal"/>
    <property type="match status" value="2"/>
</dbReference>
<comment type="subcellular location">
    <subcellularLocation>
        <location evidence="1">Cell membrane</location>
        <topology evidence="1">Single-pass type I membrane protein</topology>
    </subcellularLocation>
    <subcellularLocation>
        <location evidence="12">Cytolytic granule membrane</location>
        <topology evidence="12">Single-pass type I membrane protein</topology>
    </subcellularLocation>
    <subcellularLocation>
        <location evidence="11">Late endosome membrane</location>
        <topology evidence="11">Single-pass type I membrane protein</topology>
    </subcellularLocation>
    <subcellularLocation>
        <location evidence="16">Lysosome membrane</location>
        <topology evidence="16">Single-pass type I membrane protein</topology>
    </subcellularLocation>
</comment>
<dbReference type="GO" id="GO:0007042">
    <property type="term" value="P:lysosomal lumen acidification"/>
    <property type="evidence" value="ECO:0007669"/>
    <property type="project" value="Ensembl"/>
</dbReference>
<feature type="domain" description="Lysosome-associated membrane glycoprotein 2-like luminal" evidence="19">
    <location>
        <begin position="52"/>
        <end position="198"/>
    </location>
</feature>
<dbReference type="GO" id="GO:0044754">
    <property type="term" value="C:autolysosome"/>
    <property type="evidence" value="ECO:0007669"/>
    <property type="project" value="Ensembl"/>
</dbReference>
<sequence length="437" mass="47857">MAAPSGARRRPLLLLLLAVDSRNIQLCFQKGFWSFLSFLELAGLMHGASAVFVVKDGNGTACIMANFSAAFLTNYDTNSGFKNVTFDLPSDAVVLNSSSCGKDNASGPSLVVAFGRGHTLTLTFARNATRYRVQLMRFVYNLSDAQIFPNASSKEVKTVESVTDIKADINKTYRCVSSDQIHMSNVTVTLHDATIQAYLSSNSFSKEETRCEQDRPSPTPTPPVTPHPSPSPTPESPSVNKYNVSGTNGTCLLATMGLQLNITYENRDNMTVTRVFNINPNKTRVNGSCTAQLVTLELRDEDVTLLVFHFGMNATSSQFFLQEIQLDMTLPDARDPTFKAANSSLRALQATIGNSYRCNAEERLRVTEALSVNVFRVWVQAFQVEGDKFGSVEECQLDENNMMIPIAVGGALAGLVLIVLIAYLIGRKRSHAGYQTI</sequence>
<dbReference type="GO" id="GO:0005765">
    <property type="term" value="C:lysosomal membrane"/>
    <property type="evidence" value="ECO:0000318"/>
    <property type="project" value="GO_Central"/>
</dbReference>
<evidence type="ECO:0000256" key="10">
    <source>
        <dbReference type="ARBA" id="ARBA00023228"/>
    </source>
</evidence>
<dbReference type="GO" id="GO:0019899">
    <property type="term" value="F:enzyme binding"/>
    <property type="evidence" value="ECO:0007669"/>
    <property type="project" value="Ensembl"/>
</dbReference>
<gene>
    <name evidence="21" type="primary">LAMP1</name>
</gene>
<reference evidence="21 22" key="1">
    <citation type="journal article" date="2009" name="Science">
        <title>Genome sequence, comparative analysis, and population genetics of the domestic horse.</title>
        <authorList>
            <consortium name="Broad Institute Genome Sequencing Platform"/>
            <consortium name="Broad Institute Whole Genome Assembly Team"/>
            <person name="Wade C.M."/>
            <person name="Giulotto E."/>
            <person name="Sigurdsson S."/>
            <person name="Zoli M."/>
            <person name="Gnerre S."/>
            <person name="Imsland F."/>
            <person name="Lear T.L."/>
            <person name="Adelson D.L."/>
            <person name="Bailey E."/>
            <person name="Bellone R.R."/>
            <person name="Bloecker H."/>
            <person name="Distl O."/>
            <person name="Edgar R.C."/>
            <person name="Garber M."/>
            <person name="Leeb T."/>
            <person name="Mauceli E."/>
            <person name="MacLeod J.N."/>
            <person name="Penedo M.C.T."/>
            <person name="Raison J.M."/>
            <person name="Sharpe T."/>
            <person name="Vogel J."/>
            <person name="Andersson L."/>
            <person name="Antczak D.F."/>
            <person name="Biagi T."/>
            <person name="Binns M.M."/>
            <person name="Chowdhary B.P."/>
            <person name="Coleman S.J."/>
            <person name="Della Valle G."/>
            <person name="Fryc S."/>
            <person name="Guerin G."/>
            <person name="Hasegawa T."/>
            <person name="Hill E.W."/>
            <person name="Jurka J."/>
            <person name="Kiialainen A."/>
            <person name="Lindgren G."/>
            <person name="Liu J."/>
            <person name="Magnani E."/>
            <person name="Mickelson J.R."/>
            <person name="Murray J."/>
            <person name="Nergadze S.G."/>
            <person name="Onofrio R."/>
            <person name="Pedroni S."/>
            <person name="Piras M.F."/>
            <person name="Raudsepp T."/>
            <person name="Rocchi M."/>
            <person name="Roeed K.H."/>
            <person name="Ryder O.A."/>
            <person name="Searle S."/>
            <person name="Skow L."/>
            <person name="Swinburne J.E."/>
            <person name="Syvaenen A.C."/>
            <person name="Tozaki T."/>
            <person name="Valberg S.J."/>
            <person name="Vaudin M."/>
            <person name="White J.R."/>
            <person name="Zody M.C."/>
            <person name="Lander E.S."/>
            <person name="Lindblad-Toh K."/>
        </authorList>
    </citation>
    <scope>NUCLEOTIDE SEQUENCE [LARGE SCALE GENOMIC DNA]</scope>
    <source>
        <strain evidence="21 22">Thoroughbred</strain>
    </source>
</reference>
<dbReference type="GO" id="GO:0072594">
    <property type="term" value="P:establishment of protein localization to organelle"/>
    <property type="evidence" value="ECO:0000318"/>
    <property type="project" value="GO_Central"/>
</dbReference>
<evidence type="ECO:0007829" key="23">
    <source>
        <dbReference type="PeptideAtlas" id="A0A9L0TAL9"/>
    </source>
</evidence>
<evidence type="ECO:0000256" key="8">
    <source>
        <dbReference type="ARBA" id="ARBA00023157"/>
    </source>
</evidence>
<feature type="domain" description="Lysosome-associated membrane glycoprotein 2-like transmembrane" evidence="20">
    <location>
        <begin position="404"/>
        <end position="435"/>
    </location>
</feature>
<dbReference type="PANTHER" id="PTHR11506">
    <property type="entry name" value="LYSOSOME-ASSOCIATED MEMBRANE GLYCOPROTEIN"/>
    <property type="match status" value="1"/>
</dbReference>
<dbReference type="CDD" id="cd12087">
    <property type="entry name" value="TM_EGFR-like"/>
    <property type="match status" value="1"/>
</dbReference>
<dbReference type="GO" id="GO:0048471">
    <property type="term" value="C:perinuclear region of cytoplasm"/>
    <property type="evidence" value="ECO:0007669"/>
    <property type="project" value="Ensembl"/>
</dbReference>
<evidence type="ECO:0000256" key="13">
    <source>
        <dbReference type="ARBA" id="ARBA00065516"/>
    </source>
</evidence>
<protein>
    <recommendedName>
        <fullName evidence="14">Lysosome-associated membrane glycoprotein 1</fullName>
    </recommendedName>
    <alternativeName>
        <fullName evidence="15">CD107 antigen-like family member A</fullName>
    </alternativeName>
</protein>
<dbReference type="GO" id="GO:0005886">
    <property type="term" value="C:plasma membrane"/>
    <property type="evidence" value="ECO:0000318"/>
    <property type="project" value="GO_Central"/>
</dbReference>
<keyword evidence="7 16" id="KW-0472">Membrane</keyword>
<evidence type="ECO:0000313" key="21">
    <source>
        <dbReference type="Ensembl" id="ENSECAP00000083640.1"/>
    </source>
</evidence>
<dbReference type="GO" id="GO:0101004">
    <property type="term" value="C:cytolytic granule membrane"/>
    <property type="evidence" value="ECO:0007669"/>
    <property type="project" value="UniProtKB-SubCell"/>
</dbReference>
<dbReference type="GO" id="GO:0031902">
    <property type="term" value="C:late endosome membrane"/>
    <property type="evidence" value="ECO:0000318"/>
    <property type="project" value="GO_Central"/>
</dbReference>
<dbReference type="InterPro" id="IPR048524">
    <property type="entry name" value="Lamp2-like_TM"/>
</dbReference>
<dbReference type="GO" id="GO:0005829">
    <property type="term" value="C:cytosol"/>
    <property type="evidence" value="ECO:0007669"/>
    <property type="project" value="GOC"/>
</dbReference>
<feature type="compositionally biased region" description="Basic and acidic residues" evidence="17">
    <location>
        <begin position="205"/>
        <end position="215"/>
    </location>
</feature>
<dbReference type="PRINTS" id="PR00336">
    <property type="entry name" value="LYSASSOCTDMP"/>
</dbReference>
<comment type="subunit">
    <text evidence="13">Interacts with ABCB9; this interaction strongly stabilizes ABCB9 and protects ABCB9 against lysosomal degradation. Interacts with FURIN. Interacts with TMEM175; inhibiting the proton channel activity of TMEM175.</text>
</comment>
<dbReference type="InterPro" id="IPR018134">
    <property type="entry name" value="LAMP_CS"/>
</dbReference>
<dbReference type="InterPro" id="IPR048528">
    <property type="entry name" value="Lamp2-like_luminal"/>
</dbReference>
<comment type="similarity">
    <text evidence="16">Belongs to the LAMP family.</text>
</comment>
<keyword evidence="4" id="KW-0732">Signal</keyword>
<evidence type="ECO:0000256" key="12">
    <source>
        <dbReference type="ARBA" id="ARBA00060404"/>
    </source>
</evidence>
<dbReference type="GO" id="GO:0061474">
    <property type="term" value="C:phagolysosome membrane"/>
    <property type="evidence" value="ECO:0007669"/>
    <property type="project" value="Ensembl"/>
</dbReference>
<evidence type="ECO:0000256" key="6">
    <source>
        <dbReference type="ARBA" id="ARBA00022989"/>
    </source>
</evidence>
<feature type="transmembrane region" description="Helical" evidence="18">
    <location>
        <begin position="402"/>
        <end position="425"/>
    </location>
</feature>
<keyword evidence="2" id="KW-1003">Cell membrane</keyword>
<feature type="compositionally biased region" description="Pro residues" evidence="17">
    <location>
        <begin position="217"/>
        <end position="235"/>
    </location>
</feature>
<evidence type="ECO:0000256" key="9">
    <source>
        <dbReference type="ARBA" id="ARBA00023180"/>
    </source>
</evidence>
<feature type="region of interest" description="Disordered" evidence="17">
    <location>
        <begin position="204"/>
        <end position="242"/>
    </location>
</feature>
<dbReference type="GO" id="GO:0008200">
    <property type="term" value="F:ion channel inhibitor activity"/>
    <property type="evidence" value="ECO:0007669"/>
    <property type="project" value="Ensembl"/>
</dbReference>
<dbReference type="PROSITE" id="PS51407">
    <property type="entry name" value="LAMP_3"/>
    <property type="match status" value="1"/>
</dbReference>
<dbReference type="InterPro" id="IPR002000">
    <property type="entry name" value="Lysosome-assoc_membr_glycop"/>
</dbReference>
<comment type="caution">
    <text evidence="16">Lacks conserved residue(s) required for the propagation of feature annotation.</text>
</comment>
<dbReference type="Ensembl" id="ENSECAT00000100304.1">
    <property type="protein sequence ID" value="ENSECAP00000083640.1"/>
    <property type="gene ID" value="ENSECAG00000017618.4"/>
</dbReference>
<evidence type="ECO:0000256" key="7">
    <source>
        <dbReference type="ARBA" id="ARBA00023136"/>
    </source>
</evidence>
<evidence type="ECO:0000256" key="2">
    <source>
        <dbReference type="ARBA" id="ARBA00022475"/>
    </source>
</evidence>
<dbReference type="GO" id="GO:0043323">
    <property type="term" value="P:positive regulation of natural killer cell degranulation"/>
    <property type="evidence" value="ECO:0007669"/>
    <property type="project" value="Ensembl"/>
</dbReference>
<dbReference type="GO" id="GO:0035752">
    <property type="term" value="P:lysosomal lumen pH elevation"/>
    <property type="evidence" value="ECO:0007669"/>
    <property type="project" value="Ensembl"/>
</dbReference>
<feature type="disulfide bond" evidence="16">
    <location>
        <begin position="251"/>
        <end position="289"/>
    </location>
</feature>
<reference evidence="21" key="3">
    <citation type="submission" date="2025-09" db="UniProtKB">
        <authorList>
            <consortium name="Ensembl"/>
        </authorList>
    </citation>
    <scope>IDENTIFICATION</scope>
    <source>
        <strain evidence="21">Thoroughbred</strain>
    </source>
</reference>
<dbReference type="GO" id="GO:0042383">
    <property type="term" value="C:sarcolemma"/>
    <property type="evidence" value="ECO:0007669"/>
    <property type="project" value="Ensembl"/>
</dbReference>
<dbReference type="GO" id="GO:0008021">
    <property type="term" value="C:synaptic vesicle"/>
    <property type="evidence" value="ECO:0007669"/>
    <property type="project" value="Ensembl"/>
</dbReference>
<keyword evidence="5" id="KW-0967">Endosome</keyword>
<dbReference type="PROSITE" id="PS00311">
    <property type="entry name" value="LAMP_2"/>
    <property type="match status" value="1"/>
</dbReference>
<evidence type="ECO:0000256" key="17">
    <source>
        <dbReference type="SAM" id="MobiDB-lite"/>
    </source>
</evidence>
<keyword evidence="3 16" id="KW-0812">Transmembrane</keyword>
<dbReference type="PANTHER" id="PTHR11506:SF27">
    <property type="entry name" value="LYSOSOME-ASSOCIATED MEMBRANE GLYCOPROTEIN 1"/>
    <property type="match status" value="1"/>
</dbReference>
<dbReference type="GO" id="GO:0042470">
    <property type="term" value="C:melanosome"/>
    <property type="evidence" value="ECO:0007669"/>
    <property type="project" value="Ensembl"/>
</dbReference>
<evidence type="ECO:0000256" key="4">
    <source>
        <dbReference type="ARBA" id="ARBA00022729"/>
    </source>
</evidence>
<evidence type="ECO:0000256" key="15">
    <source>
        <dbReference type="ARBA" id="ARBA00082884"/>
    </source>
</evidence>
<keyword evidence="6 18" id="KW-1133">Transmembrane helix</keyword>
<dbReference type="GO" id="GO:1902513">
    <property type="term" value="P:regulation of organelle transport along microtubule"/>
    <property type="evidence" value="ECO:0007669"/>
    <property type="project" value="Ensembl"/>
</dbReference>
<dbReference type="GO" id="GO:0005771">
    <property type="term" value="C:multivesicular body"/>
    <property type="evidence" value="ECO:0007669"/>
    <property type="project" value="Ensembl"/>
</dbReference>
<evidence type="ECO:0000256" key="1">
    <source>
        <dbReference type="ARBA" id="ARBA00004251"/>
    </source>
</evidence>
<keyword evidence="10 16" id="KW-0458">Lysosome</keyword>
<dbReference type="GO" id="GO:0140507">
    <property type="term" value="P:granzyme-mediated programmed cell death signaling pathway"/>
    <property type="evidence" value="ECO:0007669"/>
    <property type="project" value="Ensembl"/>
</dbReference>
<dbReference type="Pfam" id="PF21222">
    <property type="entry name" value="Lamp2_2nd"/>
    <property type="match status" value="1"/>
</dbReference>
<evidence type="ECO:0000256" key="16">
    <source>
        <dbReference type="PROSITE-ProRule" id="PRU00740"/>
    </source>
</evidence>
<dbReference type="Gene3D" id="2.40.160.110">
    <property type="match status" value="2"/>
</dbReference>
<evidence type="ECO:0000259" key="20">
    <source>
        <dbReference type="Pfam" id="PF21222"/>
    </source>
</evidence>
<accession>A0A9L0TAL9</accession>
<evidence type="ECO:0000256" key="11">
    <source>
        <dbReference type="ARBA" id="ARBA00037817"/>
    </source>
</evidence>
<feature type="disulfide bond" evidence="16">
    <location>
        <begin position="358"/>
        <end position="395"/>
    </location>
</feature>
<reference evidence="21" key="2">
    <citation type="submission" date="2025-08" db="UniProtKB">
        <authorList>
            <consortium name="Ensembl"/>
        </authorList>
    </citation>
    <scope>IDENTIFICATION</scope>
    <source>
        <strain evidence="21">Thoroughbred</strain>
    </source>
</reference>
<name>A0A9L0TAL9_HORSE</name>
<keyword evidence="8 16" id="KW-1015">Disulfide bond</keyword>
<dbReference type="AlphaFoldDB" id="A0A9L0TAL9"/>
<keyword evidence="9" id="KW-0325">Glycoprotein</keyword>
<keyword evidence="22" id="KW-1185">Reference proteome</keyword>
<dbReference type="GO" id="GO:0050821">
    <property type="term" value="P:protein stabilization"/>
    <property type="evidence" value="ECO:0007669"/>
    <property type="project" value="Ensembl"/>
</dbReference>
<dbReference type="GO" id="GO:0000421">
    <property type="term" value="C:autophagosome membrane"/>
    <property type="evidence" value="ECO:0007669"/>
    <property type="project" value="Ensembl"/>
</dbReference>
<keyword evidence="23" id="KW-1267">Proteomics identification</keyword>
<dbReference type="FunFam" id="2.40.160.110:FF:000005">
    <property type="entry name" value="Lysosome-associated membrane glycoprotein 1"/>
    <property type="match status" value="1"/>
</dbReference>
<organism evidence="21 22">
    <name type="scientific">Equus caballus</name>
    <name type="common">Horse</name>
    <dbReference type="NCBI Taxonomy" id="9796"/>
    <lineage>
        <taxon>Eukaryota</taxon>
        <taxon>Metazoa</taxon>
        <taxon>Chordata</taxon>
        <taxon>Craniata</taxon>
        <taxon>Vertebrata</taxon>
        <taxon>Euteleostomi</taxon>
        <taxon>Mammalia</taxon>
        <taxon>Eutheria</taxon>
        <taxon>Laurasiatheria</taxon>
        <taxon>Perissodactyla</taxon>
        <taxon>Equidae</taxon>
        <taxon>Equus</taxon>
    </lineage>
</organism>
<evidence type="ECO:0000256" key="3">
    <source>
        <dbReference type="ARBA" id="ARBA00022692"/>
    </source>
</evidence>
<dbReference type="GO" id="GO:0090160">
    <property type="term" value="P:Golgi to lysosome transport"/>
    <property type="evidence" value="ECO:0007669"/>
    <property type="project" value="Ensembl"/>
</dbReference>
<dbReference type="GO" id="GO:0009897">
    <property type="term" value="C:external side of plasma membrane"/>
    <property type="evidence" value="ECO:0007669"/>
    <property type="project" value="Ensembl"/>
</dbReference>